<dbReference type="Proteomes" id="UP000054302">
    <property type="component" value="Unassembled WGS sequence"/>
</dbReference>
<dbReference type="AlphaFoldDB" id="A0A0D1ZEW0"/>
<gene>
    <name evidence="1" type="ORF">PV10_04508</name>
</gene>
<evidence type="ECO:0000313" key="2">
    <source>
        <dbReference type="Proteomes" id="UP000054302"/>
    </source>
</evidence>
<reference evidence="1 2" key="1">
    <citation type="submission" date="2015-01" db="EMBL/GenBank/DDBJ databases">
        <title>The Genome Sequence of Exophiala mesophila CBS40295.</title>
        <authorList>
            <consortium name="The Broad Institute Genomics Platform"/>
            <person name="Cuomo C."/>
            <person name="de Hoog S."/>
            <person name="Gorbushina A."/>
            <person name="Stielow B."/>
            <person name="Teixiera M."/>
            <person name="Abouelleil A."/>
            <person name="Chapman S.B."/>
            <person name="Priest M."/>
            <person name="Young S.K."/>
            <person name="Wortman J."/>
            <person name="Nusbaum C."/>
            <person name="Birren B."/>
        </authorList>
    </citation>
    <scope>NUCLEOTIDE SEQUENCE [LARGE SCALE GENOMIC DNA]</scope>
    <source>
        <strain evidence="1 2">CBS 40295</strain>
    </source>
</reference>
<dbReference type="RefSeq" id="XP_016224856.1">
    <property type="nucleotide sequence ID" value="XM_016369068.1"/>
</dbReference>
<dbReference type="EMBL" id="KN847522">
    <property type="protein sequence ID" value="KIV93282.1"/>
    <property type="molecule type" value="Genomic_DNA"/>
</dbReference>
<dbReference type="HOGENOM" id="CLU_2121072_0_0_1"/>
<proteinExistence type="predicted"/>
<dbReference type="GeneID" id="27322353"/>
<dbReference type="VEuPathDB" id="FungiDB:PV10_04508"/>
<evidence type="ECO:0000313" key="1">
    <source>
        <dbReference type="EMBL" id="KIV93282.1"/>
    </source>
</evidence>
<protein>
    <submittedName>
        <fullName evidence="1">Uncharacterized protein</fullName>
    </submittedName>
</protein>
<sequence length="114" mass="12486">MHGSSLTLVGWTLESLSSGHLAAAPSQWRMAAHSLHRTISFKLAPLENSIFTFCLSPSGATSDFALKFSFVSKACLPRMTWNGVLLHPFLFTLAVLGPPPIRLAAKWRSRVGFM</sequence>
<organism evidence="1 2">
    <name type="scientific">Exophiala mesophila</name>
    <name type="common">Black yeast-like fungus</name>
    <dbReference type="NCBI Taxonomy" id="212818"/>
    <lineage>
        <taxon>Eukaryota</taxon>
        <taxon>Fungi</taxon>
        <taxon>Dikarya</taxon>
        <taxon>Ascomycota</taxon>
        <taxon>Pezizomycotina</taxon>
        <taxon>Eurotiomycetes</taxon>
        <taxon>Chaetothyriomycetidae</taxon>
        <taxon>Chaetothyriales</taxon>
        <taxon>Herpotrichiellaceae</taxon>
        <taxon>Exophiala</taxon>
    </lineage>
</organism>
<keyword evidence="2" id="KW-1185">Reference proteome</keyword>
<accession>A0A0D1ZEW0</accession>
<name>A0A0D1ZEW0_EXOME</name>